<dbReference type="Proteomes" id="UP000095247">
    <property type="component" value="Unassembled WGS sequence"/>
</dbReference>
<gene>
    <name evidence="1" type="ORF">BFL38_14310</name>
</gene>
<dbReference type="AlphaFoldDB" id="A0A1E5NH22"/>
<proteinExistence type="predicted"/>
<dbReference type="EMBL" id="MDCO01000006">
    <property type="protein sequence ID" value="OEJ15458.1"/>
    <property type="molecule type" value="Genomic_DNA"/>
</dbReference>
<evidence type="ECO:0000313" key="1">
    <source>
        <dbReference type="EMBL" id="OEJ15458.1"/>
    </source>
</evidence>
<evidence type="ECO:0000313" key="2">
    <source>
        <dbReference type="Proteomes" id="UP000095247"/>
    </source>
</evidence>
<dbReference type="RefSeq" id="WP_069726009.1">
    <property type="nucleotide sequence ID" value="NZ_MDCO01000006.1"/>
</dbReference>
<sequence>MVNKKTIQKIIQCFLKDLSIIIDDKNNNNLIIENFNTYLKDIKKSNIVLSLDDLKTIKKELSDASYYHLYNRNYNFYCDLRTFDTNEEESKKIINIIKRIIYKKKN</sequence>
<comment type="caution">
    <text evidence="1">The sequence shown here is derived from an EMBL/GenBank/DDBJ whole genome shotgun (WGS) entry which is preliminary data.</text>
</comment>
<name>A0A1E5NH22_9SPIR</name>
<reference evidence="1 2" key="1">
    <citation type="submission" date="2016-08" db="EMBL/GenBank/DDBJ databases">
        <title>Characterization and recognition of Brachyspira hampsonii sp. nov., a novel intestinal spirochete that is pathogenic to pigs.</title>
        <authorList>
            <person name="Mirajkar N."/>
            <person name="La T."/>
            <person name="Phillips N."/>
            <person name="Hampson D."/>
            <person name="Gebhart C."/>
        </authorList>
    </citation>
    <scope>NUCLEOTIDE SEQUENCE [LARGE SCALE GENOMIC DNA]</scope>
    <source>
        <strain evidence="1 2">P280/1</strain>
    </source>
</reference>
<accession>A0A1E5NH22</accession>
<protein>
    <submittedName>
        <fullName evidence="1">Uncharacterized protein</fullName>
    </submittedName>
</protein>
<organism evidence="1 2">
    <name type="scientific">Brachyspira hampsonii</name>
    <dbReference type="NCBI Taxonomy" id="1287055"/>
    <lineage>
        <taxon>Bacteria</taxon>
        <taxon>Pseudomonadati</taxon>
        <taxon>Spirochaetota</taxon>
        <taxon>Spirochaetia</taxon>
        <taxon>Brachyspirales</taxon>
        <taxon>Brachyspiraceae</taxon>
        <taxon>Brachyspira</taxon>
    </lineage>
</organism>